<gene>
    <name evidence="3" type="ORF">SBAD_LOCUS8853</name>
</gene>
<keyword evidence="4" id="KW-1185">Reference proteome</keyword>
<evidence type="ECO:0000256" key="1">
    <source>
        <dbReference type="SAM" id="Coils"/>
    </source>
</evidence>
<keyword evidence="1" id="KW-0175">Coiled coil</keyword>
<proteinExistence type="predicted"/>
<name>A0A183IZ05_9BILA</name>
<evidence type="ECO:0000313" key="5">
    <source>
        <dbReference type="WBParaSite" id="SBAD_0000917301-mRNA-1"/>
    </source>
</evidence>
<dbReference type="Proteomes" id="UP000270296">
    <property type="component" value="Unassembled WGS sequence"/>
</dbReference>
<protein>
    <submittedName>
        <fullName evidence="3 5">Uncharacterized protein</fullName>
    </submittedName>
</protein>
<evidence type="ECO:0000313" key="3">
    <source>
        <dbReference type="EMBL" id="VDP19702.1"/>
    </source>
</evidence>
<feature type="region of interest" description="Disordered" evidence="2">
    <location>
        <begin position="1"/>
        <end position="21"/>
    </location>
</feature>
<dbReference type="WBParaSite" id="SBAD_0000917301-mRNA-1">
    <property type="protein sequence ID" value="SBAD_0000917301-mRNA-1"/>
    <property type="gene ID" value="SBAD_0000917301"/>
</dbReference>
<reference evidence="5" key="1">
    <citation type="submission" date="2016-06" db="UniProtKB">
        <authorList>
            <consortium name="WormBaseParasite"/>
        </authorList>
    </citation>
    <scope>IDENTIFICATION</scope>
</reference>
<accession>A0A183IZ05</accession>
<dbReference type="OrthoDB" id="2130750at2759"/>
<dbReference type="AlphaFoldDB" id="A0A183IZ05"/>
<dbReference type="EMBL" id="UZAM01012037">
    <property type="protein sequence ID" value="VDP19702.1"/>
    <property type="molecule type" value="Genomic_DNA"/>
</dbReference>
<evidence type="ECO:0000256" key="2">
    <source>
        <dbReference type="SAM" id="MobiDB-lite"/>
    </source>
</evidence>
<sequence length="295" mass="34193">MEDSLRSAVGNLSESGTDEEPLTLLRKRMDTFVQNLAQARSLMDQGNGENFEVKEFSPILELAHAYQCYMNETKALRGQIEKKDGEILELKKAVRAKMEEISEIQLRKEMMERKIENTGKEGDDRVIRLQQLIDEINQKSKKNEQEVQKTLDSFQQEIDALENENADLKNRLNLAAKKAVLGNISADGSPKLLSIQPSSGSSVSTVESQLVRGLQTEIEMLRYRLMVTRQEKMEDEVHRTTEVMRNLPPLILPRTCTSFYVRHGTADQKYEQRRDEFHKLIRDFNRFKKVRLCWE</sequence>
<reference evidence="3 4" key="2">
    <citation type="submission" date="2018-11" db="EMBL/GenBank/DDBJ databases">
        <authorList>
            <consortium name="Pathogen Informatics"/>
        </authorList>
    </citation>
    <scope>NUCLEOTIDE SEQUENCE [LARGE SCALE GENOMIC DNA]</scope>
</reference>
<evidence type="ECO:0000313" key="4">
    <source>
        <dbReference type="Proteomes" id="UP000270296"/>
    </source>
</evidence>
<organism evidence="5">
    <name type="scientific">Soboliphyme baturini</name>
    <dbReference type="NCBI Taxonomy" id="241478"/>
    <lineage>
        <taxon>Eukaryota</taxon>
        <taxon>Metazoa</taxon>
        <taxon>Ecdysozoa</taxon>
        <taxon>Nematoda</taxon>
        <taxon>Enoplea</taxon>
        <taxon>Dorylaimia</taxon>
        <taxon>Dioctophymatida</taxon>
        <taxon>Dioctophymatoidea</taxon>
        <taxon>Soboliphymatidae</taxon>
        <taxon>Soboliphyme</taxon>
    </lineage>
</organism>
<feature type="coiled-coil region" evidence="1">
    <location>
        <begin position="87"/>
        <end position="178"/>
    </location>
</feature>